<reference evidence="16" key="1">
    <citation type="journal article" date="2010" name="Science">
        <title>The genome of the Western clawed frog Xenopus tropicalis.</title>
        <authorList>
            <person name="Hellsten U."/>
            <person name="Harland R.M."/>
            <person name="Gilchrist M.J."/>
            <person name="Hendrix D."/>
            <person name="Jurka J."/>
            <person name="Kapitonov V."/>
            <person name="Ovcharenko I."/>
            <person name="Putnam N.H."/>
            <person name="Shu S."/>
            <person name="Taher L."/>
            <person name="Blitz I.L."/>
            <person name="Blumberg B."/>
            <person name="Dichmann D.S."/>
            <person name="Dubchak I."/>
            <person name="Amaya E."/>
            <person name="Detter J.C."/>
            <person name="Fletcher R."/>
            <person name="Gerhard D.S."/>
            <person name="Goodstein D."/>
            <person name="Graves T."/>
            <person name="Grigoriev I.V."/>
            <person name="Grimwood J."/>
            <person name="Kawashima T."/>
            <person name="Lindquist E."/>
            <person name="Lucas S.M."/>
            <person name="Mead P.E."/>
            <person name="Mitros T."/>
            <person name="Ogino H."/>
            <person name="Ohta Y."/>
            <person name="Poliakov A.V."/>
            <person name="Pollet N."/>
            <person name="Robert J."/>
            <person name="Salamov A."/>
            <person name="Sater A.K."/>
            <person name="Schmutz J."/>
            <person name="Terry A."/>
            <person name="Vize P.D."/>
            <person name="Warren W.C."/>
            <person name="Wells D."/>
            <person name="Wills A."/>
            <person name="Wilson R.K."/>
            <person name="Zimmerman L.B."/>
            <person name="Zorn A.M."/>
            <person name="Grainger R."/>
            <person name="Grammer T."/>
            <person name="Khokha M.K."/>
            <person name="Richardson P.M."/>
            <person name="Rokhsar D.S."/>
        </authorList>
    </citation>
    <scope>NUCLEOTIDE SEQUENCE [LARGE SCALE GENOMIC DNA]</scope>
    <source>
        <strain evidence="16">Nigerian</strain>
    </source>
</reference>
<feature type="domain" description="C-type lectin" evidence="14">
    <location>
        <begin position="1098"/>
        <end position="1209"/>
    </location>
</feature>
<keyword evidence="5" id="KW-0677">Repeat</keyword>
<dbReference type="CDD" id="cd00037">
    <property type="entry name" value="CLECT"/>
    <property type="match status" value="7"/>
</dbReference>
<dbReference type="AGR" id="Xenbase:XB-GENE-494275"/>
<evidence type="ECO:0000256" key="3">
    <source>
        <dbReference type="ARBA" id="ARBA00022692"/>
    </source>
</evidence>
<dbReference type="GO" id="GO:0038023">
    <property type="term" value="F:signaling receptor activity"/>
    <property type="evidence" value="ECO:0000318"/>
    <property type="project" value="GO_Central"/>
</dbReference>
<dbReference type="Proteomes" id="UP000008143">
    <property type="component" value="Chromosome 6"/>
</dbReference>
<organism evidence="16">
    <name type="scientific">Xenopus tropicalis</name>
    <name type="common">Western clawed frog</name>
    <name type="synonym">Silurana tropicalis</name>
    <dbReference type="NCBI Taxonomy" id="8364"/>
    <lineage>
        <taxon>Eukaryota</taxon>
        <taxon>Metazoa</taxon>
        <taxon>Chordata</taxon>
        <taxon>Craniata</taxon>
        <taxon>Vertebrata</taxon>
        <taxon>Euteleostomi</taxon>
        <taxon>Amphibia</taxon>
        <taxon>Batrachia</taxon>
        <taxon>Anura</taxon>
        <taxon>Pipoidea</taxon>
        <taxon>Pipidae</taxon>
        <taxon>Xenopodinae</taxon>
        <taxon>Xenopus</taxon>
        <taxon>Silurana</taxon>
    </lineage>
</organism>
<reference evidence="18" key="3">
    <citation type="submission" date="2025-04" db="UniProtKB">
        <authorList>
            <consortium name="RefSeq"/>
        </authorList>
    </citation>
    <scope>IDENTIFICATION</scope>
    <source>
        <strain evidence="18">Nigerian</strain>
        <tissue evidence="18">Liver and blood</tissue>
    </source>
</reference>
<feature type="domain" description="C-type lectin" evidence="14">
    <location>
        <begin position="222"/>
        <end position="338"/>
    </location>
</feature>
<feature type="domain" description="C-type lectin" evidence="14">
    <location>
        <begin position="508"/>
        <end position="623"/>
    </location>
</feature>
<dbReference type="Pfam" id="PF00059">
    <property type="entry name" value="Lectin_C"/>
    <property type="match status" value="8"/>
</dbReference>
<dbReference type="SMART" id="SM00034">
    <property type="entry name" value="CLECT"/>
    <property type="match status" value="8"/>
</dbReference>
<feature type="domain" description="C-type lectin" evidence="14">
    <location>
        <begin position="948"/>
        <end position="1076"/>
    </location>
</feature>
<dbReference type="InterPro" id="IPR001304">
    <property type="entry name" value="C-type_lectin-like"/>
</dbReference>
<protein>
    <submittedName>
        <fullName evidence="18">Macrophage mannose receptor 1</fullName>
    </submittedName>
    <submittedName>
        <fullName evidence="16">Mannose receptor C-type 1</fullName>
    </submittedName>
</protein>
<feature type="signal peptide" evidence="13">
    <location>
        <begin position="1"/>
        <end position="18"/>
    </location>
</feature>
<keyword evidence="17" id="KW-1185">Reference proteome</keyword>
<evidence type="ECO:0000313" key="16">
    <source>
        <dbReference type="Ensembl" id="ENSXETP00000082460"/>
    </source>
</evidence>
<dbReference type="SMART" id="SM00059">
    <property type="entry name" value="FN2"/>
    <property type="match status" value="1"/>
</dbReference>
<dbReference type="SUPFAM" id="SSF57440">
    <property type="entry name" value="Kringle-like"/>
    <property type="match status" value="1"/>
</dbReference>
<dbReference type="Gene3D" id="2.80.10.50">
    <property type="match status" value="1"/>
</dbReference>
<dbReference type="FunFam" id="3.10.100.10:FF:000025">
    <property type="entry name" value="Mannose receptor C-type 1"/>
    <property type="match status" value="1"/>
</dbReference>
<dbReference type="InterPro" id="IPR016187">
    <property type="entry name" value="CTDL_fold"/>
</dbReference>
<dbReference type="GO" id="GO:0006898">
    <property type="term" value="P:receptor-mediated endocytosis"/>
    <property type="evidence" value="ECO:0000318"/>
    <property type="project" value="GO_Central"/>
</dbReference>
<keyword evidence="3 12" id="KW-0812">Transmembrane</keyword>
<evidence type="ECO:0000313" key="19">
    <source>
        <dbReference type="Xenbase" id="XB-GENE-494275"/>
    </source>
</evidence>
<feature type="transmembrane region" description="Helical" evidence="12">
    <location>
        <begin position="1383"/>
        <end position="1405"/>
    </location>
</feature>
<keyword evidence="6 12" id="KW-1133">Transmembrane helix</keyword>
<dbReference type="RefSeq" id="XP_012821081.2">
    <property type="nucleotide sequence ID" value="XM_012965627.3"/>
</dbReference>
<feature type="domain" description="Fibronectin type-II" evidence="15">
    <location>
        <begin position="161"/>
        <end position="209"/>
    </location>
</feature>
<proteinExistence type="predicted"/>
<evidence type="ECO:0000256" key="4">
    <source>
        <dbReference type="ARBA" id="ARBA00022729"/>
    </source>
</evidence>
<dbReference type="Reactome" id="R-XTR-1236978">
    <property type="pathway name" value="Cross-presentation of soluble exogenous antigens (endosomes)"/>
</dbReference>
<dbReference type="CTD" id="4360"/>
<feature type="domain" description="C-type lectin" evidence="14">
    <location>
        <begin position="804"/>
        <end position="920"/>
    </location>
</feature>
<evidence type="ECO:0000256" key="5">
    <source>
        <dbReference type="ARBA" id="ARBA00022737"/>
    </source>
</evidence>
<keyword evidence="9 18" id="KW-0675">Receptor</keyword>
<feature type="disulfide bond" evidence="11">
    <location>
        <begin position="180"/>
        <end position="207"/>
    </location>
</feature>
<dbReference type="Xenbase" id="XB-GENE-494275">
    <property type="gene designation" value="mrc1"/>
</dbReference>
<dbReference type="InterPro" id="IPR000772">
    <property type="entry name" value="Ricin_B_lectin"/>
</dbReference>
<dbReference type="Pfam" id="PF00040">
    <property type="entry name" value="fn2"/>
    <property type="match status" value="1"/>
</dbReference>
<dbReference type="InterPro" id="IPR035992">
    <property type="entry name" value="Ricin_B-like_lectins"/>
</dbReference>
<evidence type="ECO:0000256" key="12">
    <source>
        <dbReference type="SAM" id="Phobius"/>
    </source>
</evidence>
<dbReference type="FunFam" id="3.10.100.10:FF:000023">
    <property type="entry name" value="Macrophage mannose receptor 1"/>
    <property type="match status" value="1"/>
</dbReference>
<evidence type="ECO:0000256" key="10">
    <source>
        <dbReference type="ARBA" id="ARBA00023180"/>
    </source>
</evidence>
<dbReference type="PROSITE" id="PS50231">
    <property type="entry name" value="RICIN_B_LECTIN"/>
    <property type="match status" value="1"/>
</dbReference>
<feature type="domain" description="C-type lectin" evidence="14">
    <location>
        <begin position="1238"/>
        <end position="1355"/>
    </location>
</feature>
<feature type="chain" id="PRO_5044634136" evidence="13">
    <location>
        <begin position="19"/>
        <end position="1450"/>
    </location>
</feature>
<comment type="subcellular location">
    <subcellularLocation>
        <location evidence="1">Membrane</location>
        <topology evidence="1">Single-pass membrane protein</topology>
    </subcellularLocation>
</comment>
<dbReference type="FunFam" id="3.10.100.10:FF:000030">
    <property type="entry name" value="Mannose receptor C-type 1"/>
    <property type="match status" value="1"/>
</dbReference>
<evidence type="ECO:0000256" key="9">
    <source>
        <dbReference type="ARBA" id="ARBA00023170"/>
    </source>
</evidence>
<dbReference type="PRINTS" id="PR00013">
    <property type="entry name" value="FNTYPEII"/>
</dbReference>
<dbReference type="GeneTree" id="ENSGT01050000244842"/>
<dbReference type="SUPFAM" id="SSF56436">
    <property type="entry name" value="C-type lectin-like"/>
    <property type="match status" value="8"/>
</dbReference>
<dbReference type="Gene3D" id="3.10.100.10">
    <property type="entry name" value="Mannose-Binding Protein A, subunit A"/>
    <property type="match status" value="8"/>
</dbReference>
<evidence type="ECO:0000256" key="13">
    <source>
        <dbReference type="SAM" id="SignalP"/>
    </source>
</evidence>
<dbReference type="InterPro" id="IPR013806">
    <property type="entry name" value="Kringle-like"/>
</dbReference>
<dbReference type="PROSITE" id="PS50041">
    <property type="entry name" value="C_TYPE_LECTIN_2"/>
    <property type="match status" value="8"/>
</dbReference>
<evidence type="ECO:0000256" key="6">
    <source>
        <dbReference type="ARBA" id="ARBA00022989"/>
    </source>
</evidence>
<dbReference type="SMART" id="SM00458">
    <property type="entry name" value="RICIN"/>
    <property type="match status" value="1"/>
</dbReference>
<dbReference type="FunFam" id="3.10.100.10:FF:000022">
    <property type="entry name" value="Mannose receptor C-type 1"/>
    <property type="match status" value="1"/>
</dbReference>
<dbReference type="InterPro" id="IPR036943">
    <property type="entry name" value="FN_type2_sf"/>
</dbReference>
<evidence type="ECO:0000256" key="7">
    <source>
        <dbReference type="ARBA" id="ARBA00023136"/>
    </source>
</evidence>
<dbReference type="FunFam" id="2.80.10.50:FF:000032">
    <property type="entry name" value="macrophage mannose receptor 1"/>
    <property type="match status" value="1"/>
</dbReference>
<reference evidence="16" key="2">
    <citation type="submission" date="2020-05" db="UniProtKB">
        <authorList>
            <consortium name="Ensembl"/>
        </authorList>
    </citation>
    <scope>IDENTIFICATION</scope>
</reference>
<dbReference type="CDD" id="cd23407">
    <property type="entry name" value="beta-trefoil_Ricin_MRC1"/>
    <property type="match status" value="1"/>
</dbReference>
<dbReference type="Gene3D" id="2.10.10.10">
    <property type="entry name" value="Fibronectin, type II, collagen-binding"/>
    <property type="match status" value="1"/>
</dbReference>
<keyword evidence="7 12" id="KW-0472">Membrane</keyword>
<feature type="domain" description="C-type lectin" evidence="14">
    <location>
        <begin position="366"/>
        <end position="483"/>
    </location>
</feature>
<evidence type="ECO:0000256" key="8">
    <source>
        <dbReference type="ARBA" id="ARBA00023157"/>
    </source>
</evidence>
<accession>A0A6I8RKJ4</accession>
<dbReference type="Bgee" id="ENSXETG00000001366">
    <property type="expression patterns" value="Expressed in liver and 5 other cell types or tissues"/>
</dbReference>
<evidence type="ECO:0000256" key="11">
    <source>
        <dbReference type="PROSITE-ProRule" id="PRU00479"/>
    </source>
</evidence>
<dbReference type="SUPFAM" id="SSF50370">
    <property type="entry name" value="Ricin B-like lectins"/>
    <property type="match status" value="1"/>
</dbReference>
<dbReference type="InterPro" id="IPR016186">
    <property type="entry name" value="C-type_lectin-like/link_sf"/>
</dbReference>
<dbReference type="InterPro" id="IPR018378">
    <property type="entry name" value="C-type_lectin_CS"/>
</dbReference>
<dbReference type="FunFam" id="3.10.100.10:FF:000016">
    <property type="entry name" value="macrophage mannose receptor 1"/>
    <property type="match status" value="1"/>
</dbReference>
<dbReference type="GO" id="GO:0005886">
    <property type="term" value="C:plasma membrane"/>
    <property type="evidence" value="ECO:0000318"/>
    <property type="project" value="GO_Central"/>
</dbReference>
<name>A0A6I8RKJ4_XENTR</name>
<dbReference type="PROSITE" id="PS00615">
    <property type="entry name" value="C_TYPE_LECTIN_1"/>
    <property type="match status" value="4"/>
</dbReference>
<evidence type="ECO:0000313" key="17">
    <source>
        <dbReference type="Proteomes" id="UP000008143"/>
    </source>
</evidence>
<dbReference type="Pfam" id="PF24562">
    <property type="entry name" value="CysR_MRC2_N"/>
    <property type="match status" value="1"/>
</dbReference>
<feature type="disulfide bond" evidence="11">
    <location>
        <begin position="166"/>
        <end position="192"/>
    </location>
</feature>
<dbReference type="FunFam" id="3.10.100.10:FF:000027">
    <property type="entry name" value="Mannose receptor, C type 1"/>
    <property type="match status" value="1"/>
</dbReference>
<keyword evidence="10" id="KW-0325">Glycoprotein</keyword>
<keyword evidence="8 11" id="KW-1015">Disulfide bond</keyword>
<dbReference type="InterPro" id="IPR050111">
    <property type="entry name" value="C-type_lectin/snaclec_domain"/>
</dbReference>
<dbReference type="PROSITE" id="PS00023">
    <property type="entry name" value="FN2_1"/>
    <property type="match status" value="1"/>
</dbReference>
<dbReference type="OMA" id="WIDKWRV"/>
<dbReference type="FunFam" id="3.10.100.10:FF:000031">
    <property type="entry name" value="macrophage mannose receptor 1"/>
    <property type="match status" value="1"/>
</dbReference>
<evidence type="ECO:0000256" key="1">
    <source>
        <dbReference type="ARBA" id="ARBA00004167"/>
    </source>
</evidence>
<dbReference type="OrthoDB" id="6356110at2759"/>
<feature type="domain" description="C-type lectin" evidence="14">
    <location>
        <begin position="654"/>
        <end position="775"/>
    </location>
</feature>
<evidence type="ECO:0000256" key="2">
    <source>
        <dbReference type="ARBA" id="ARBA00022583"/>
    </source>
</evidence>
<dbReference type="FunFam" id="2.10.10.10:FF:000001">
    <property type="entry name" value="Fibronectin 1a isoform 1"/>
    <property type="match status" value="1"/>
</dbReference>
<keyword evidence="2" id="KW-0254">Endocytosis</keyword>
<dbReference type="Ensembl" id="ENSXETT00000083398">
    <property type="protein sequence ID" value="ENSXETP00000082460"/>
    <property type="gene ID" value="ENSXETG00000001366"/>
</dbReference>
<dbReference type="CDD" id="cd00062">
    <property type="entry name" value="FN2"/>
    <property type="match status" value="1"/>
</dbReference>
<evidence type="ECO:0000313" key="18">
    <source>
        <dbReference type="RefSeq" id="XP_012821081.2"/>
    </source>
</evidence>
<dbReference type="KEGG" id="xtr:100493504"/>
<evidence type="ECO:0000259" key="15">
    <source>
        <dbReference type="PROSITE" id="PS51092"/>
    </source>
</evidence>
<keyword evidence="4 13" id="KW-0732">Signal</keyword>
<dbReference type="InterPro" id="IPR000562">
    <property type="entry name" value="FN_type2_dom"/>
</dbReference>
<sequence length="1450" mass="165970">MSALPILILLSIVQPSLQLDSSIFSIYNEEHKVCLQAQISGAIVTAPCKDNNDLQKFRWISLHQLVNVGVKQCLGATAKKDMAVVTTYSCDGTSDLQKWECKNDTLFGIQGDTLHLNYGNVQHKVILYKGTGLWSRWKVYGTTDDLCTKAYEDVYTLLGNANGQPCVFPFKFQTKWHADCTLEGRSDGRRWCSTTSDYNKDKLYGFCPSTSISDTWWTTDSVTGVHYQINNQAALTWFQARKSCLQQESELLSITEIHEQTFLTGLTNTMTTSLWTGLNSLNFNAGWQWSGGSPFRYLNWVPGNPSSEPGINCVTLNTGKNGKWENKECNQKLGYICKKGSITSSTFVMPSESDSPISCPPSWLPYAGNCYTVKKENKIWKEALSSCRKEEGDLASFHNVEELSFISSQFEFEQTTKVWIGLNDQKSHMYFEWSDGTPVSYTVWLRGEPSHRDNKQEDCVAFDPKSGHWSDDMCEMKFQYICKRKPLPFEPGQVDIIDKGCKKGWKRHGYYCYLISDTSESFTEANQTCIGHGAYLVTVEDRFEQAYLTSLIGLRPEKQFWTGLTDSDERGVYKWTNGERVLFTHWNSEMPGRRRGCVVMRTGNKGGLWDVITCEEKAKFVCKQWAEGVTPPPIPTTTPEPKCPTDWKTSPEIGSCYKHFSRGEEEKRTWFESRSFCKAIGGDLVSINSKEEETILSQLLVNYRYYNQIFWIGLQTSDPEEGFEWVDGSALSYENWAYGEPNNHQGIELCGELHVSYRLSWNDRHCESSADWICELKKGAPLQPEPTKSSVPEYELTSDGWIANKDNQYFISTEIVAMDKAREFCKKNFGDLVVINDDTERKFLWRYILKNGKESAYFIGLTLGLDREFRWMDGSVMNYVAWASYEPNFANNDENCVVMYKNMGFWNDINCGYPNPYICERKNSSINATFAPTPASPQGGCPSDWITFGKRCYKIFGNGKGEATDWDSARTACMRFNGNLATVENELVQAFLTYNLKDLNIDVWIGMNDKNEEHRFLWTDQRGVYYTNWAKGHPTGSRYYSADDDTDCVSIKRGSTLDAGSWFEEECSLSRGYICQTDKNPALPASPTIAPSVRFFKFGNETFKIVNSKMSWDEAWRKCKSEDSELVSITDEYTNSFLRVYTSKYREPFWIGLNSNKTGNQYKWTDNWKLRYTKWAAEEPKKTTACVYMDIDGQWKTSSCTENYFSICKQSDAIAPTDPPQKPGKCPPDSDDRSWIPFRGHCYLIQVSYTKNWYQASLECLRFGGSLASFDDSLESNFVWHQIERLEDRVKSFWIGMYQNVENKWLWLDNAPVDFVNWNIGEPSDHNDEHCVEMYSSHGTWNNLYCSSYRGYICKIQKIPEPTEKTPENPDKIKTDAPSQGKIGGIIIFVLLVGAGSTYAVYYVCKRQKNKPPEDNSFDNNLYFDGDRVPATHDTNILVENIEQNEHAIS</sequence>
<dbReference type="PANTHER" id="PTHR22803">
    <property type="entry name" value="MANNOSE, PHOSPHOLIPASE, LECTIN RECEPTOR RELATED"/>
    <property type="match status" value="1"/>
</dbReference>
<dbReference type="FunFam" id="3.10.100.10:FF:000166">
    <property type="entry name" value="Mannose receptor, C type 1b"/>
    <property type="match status" value="1"/>
</dbReference>
<evidence type="ECO:0000259" key="14">
    <source>
        <dbReference type="PROSITE" id="PS50041"/>
    </source>
</evidence>
<dbReference type="PROSITE" id="PS51092">
    <property type="entry name" value="FN2_2"/>
    <property type="match status" value="1"/>
</dbReference>
<dbReference type="GeneID" id="100493504"/>
<gene>
    <name evidence="16 18 19" type="primary">mrc1</name>
</gene>